<dbReference type="EMBL" id="JARK01001517">
    <property type="protein sequence ID" value="EYB93510.1"/>
    <property type="molecule type" value="Genomic_DNA"/>
</dbReference>
<sequence>MTTIRRTAFVLRRFSSAHPSSKFSPDKFGSLERSDIRVERLSYPRSQDFEFPVSKRKVKELSVPTSLSKSKREQLEKLQSREPPPPSHLCFIQCSRPEFNLLESNPSINHSLCSQYWEKNKYSDDWFVIKRTTKEAPSQFAKWENAWEHYVPDRLDPLIRDVIADLGLKTPTYVQTQCLQVFPSRYHIFIAAETGSGKTIAYAAPLLSRLLHRRRKGINEKAVILAVTASLKEQTFAVLSKLAAKTDLKLAMCSTEASTSNDWDVLVGTPGLVEKYLRNSGNGSDVKHLILDEADMILDESFTDVLTEIFALIPIANSVTNTDTSSEDKSNGARVIFCSASCPEELECLADGVVDRQFLRYIKSPKLHSLSHNVEMKFIRVREKDKITRLTELLSEDMKRGGLNQTIVFCKDRATAVFVHQQLQSFEHDVALWKSPLPHDNETRIFIATDVAARGSRVTLLLRGIDLPRLSHVINYDLSRHAVDFLHRIGRVGRLSSSFLGRVTSFVRTPSEVRLTNVIELAARLGRPLSNIEADVSGQIRRAKENEDN</sequence>
<evidence type="ECO:0000256" key="3">
    <source>
        <dbReference type="ARBA" id="ARBA00022806"/>
    </source>
</evidence>
<dbReference type="SMART" id="SM00487">
    <property type="entry name" value="DEXDc"/>
    <property type="match status" value="1"/>
</dbReference>
<dbReference type="PROSITE" id="PS51194">
    <property type="entry name" value="HELICASE_CTER"/>
    <property type="match status" value="1"/>
</dbReference>
<dbReference type="Pfam" id="PF00270">
    <property type="entry name" value="DEAD"/>
    <property type="match status" value="1"/>
</dbReference>
<evidence type="ECO:0000256" key="4">
    <source>
        <dbReference type="ARBA" id="ARBA00022840"/>
    </source>
</evidence>
<dbReference type="GO" id="GO:0003724">
    <property type="term" value="F:RNA helicase activity"/>
    <property type="evidence" value="ECO:0007669"/>
    <property type="project" value="TreeGrafter"/>
</dbReference>
<evidence type="ECO:0000313" key="7">
    <source>
        <dbReference type="EMBL" id="EYB93510.1"/>
    </source>
</evidence>
<dbReference type="AlphaFoldDB" id="A0A016SSK0"/>
<dbReference type="Pfam" id="PF00271">
    <property type="entry name" value="Helicase_C"/>
    <property type="match status" value="1"/>
</dbReference>
<dbReference type="GO" id="GO:0005524">
    <property type="term" value="F:ATP binding"/>
    <property type="evidence" value="ECO:0007669"/>
    <property type="project" value="UniProtKB-KW"/>
</dbReference>
<reference evidence="8" key="1">
    <citation type="journal article" date="2015" name="Nat. Genet.">
        <title>The genome and transcriptome of the zoonotic hookworm Ancylostoma ceylanicum identify infection-specific gene families.</title>
        <authorList>
            <person name="Schwarz E.M."/>
            <person name="Hu Y."/>
            <person name="Antoshechkin I."/>
            <person name="Miller M.M."/>
            <person name="Sternberg P.W."/>
            <person name="Aroian R.V."/>
        </authorList>
    </citation>
    <scope>NUCLEOTIDE SEQUENCE</scope>
    <source>
        <strain evidence="8">HY135</strain>
    </source>
</reference>
<name>A0A016SSK0_9BILA</name>
<keyword evidence="8" id="KW-1185">Reference proteome</keyword>
<evidence type="ECO:0000313" key="8">
    <source>
        <dbReference type="Proteomes" id="UP000024635"/>
    </source>
</evidence>
<dbReference type="InterPro" id="IPR014001">
    <property type="entry name" value="Helicase_ATP-bd"/>
</dbReference>
<dbReference type="GO" id="GO:0016787">
    <property type="term" value="F:hydrolase activity"/>
    <property type="evidence" value="ECO:0007669"/>
    <property type="project" value="UniProtKB-KW"/>
</dbReference>
<gene>
    <name evidence="7" type="primary">Acey_s0181.g852</name>
    <name evidence="7" type="ORF">Y032_0181g852</name>
</gene>
<dbReference type="Proteomes" id="UP000024635">
    <property type="component" value="Unassembled WGS sequence"/>
</dbReference>
<protein>
    <recommendedName>
        <fullName evidence="9">RNA helicase</fullName>
    </recommendedName>
</protein>
<keyword evidence="3" id="KW-0347">Helicase</keyword>
<dbReference type="PANTHER" id="PTHR47959:SF1">
    <property type="entry name" value="ATP-DEPENDENT RNA HELICASE DBPA"/>
    <property type="match status" value="1"/>
</dbReference>
<evidence type="ECO:0000256" key="1">
    <source>
        <dbReference type="ARBA" id="ARBA00022741"/>
    </source>
</evidence>
<accession>A0A016SSK0</accession>
<comment type="caution">
    <text evidence="7">The sequence shown here is derived from an EMBL/GenBank/DDBJ whole genome shotgun (WGS) entry which is preliminary data.</text>
</comment>
<dbReference type="InterPro" id="IPR050079">
    <property type="entry name" value="DEAD_box_RNA_helicase"/>
</dbReference>
<dbReference type="PANTHER" id="PTHR47959">
    <property type="entry name" value="ATP-DEPENDENT RNA HELICASE RHLE-RELATED"/>
    <property type="match status" value="1"/>
</dbReference>
<dbReference type="GO" id="GO:0005829">
    <property type="term" value="C:cytosol"/>
    <property type="evidence" value="ECO:0007669"/>
    <property type="project" value="TreeGrafter"/>
</dbReference>
<dbReference type="InterPro" id="IPR011545">
    <property type="entry name" value="DEAD/DEAH_box_helicase_dom"/>
</dbReference>
<dbReference type="SUPFAM" id="SSF52540">
    <property type="entry name" value="P-loop containing nucleoside triphosphate hydrolases"/>
    <property type="match status" value="1"/>
</dbReference>
<dbReference type="GO" id="GO:0003676">
    <property type="term" value="F:nucleic acid binding"/>
    <property type="evidence" value="ECO:0007669"/>
    <property type="project" value="InterPro"/>
</dbReference>
<keyword evidence="1" id="KW-0547">Nucleotide-binding</keyword>
<dbReference type="CDD" id="cd18787">
    <property type="entry name" value="SF2_C_DEAD"/>
    <property type="match status" value="1"/>
</dbReference>
<dbReference type="InterPro" id="IPR001650">
    <property type="entry name" value="Helicase_C-like"/>
</dbReference>
<feature type="domain" description="Helicase ATP-binding" evidence="5">
    <location>
        <begin position="179"/>
        <end position="360"/>
    </location>
</feature>
<feature type="domain" description="Helicase C-terminal" evidence="6">
    <location>
        <begin position="386"/>
        <end position="540"/>
    </location>
</feature>
<evidence type="ECO:0008006" key="9">
    <source>
        <dbReference type="Google" id="ProtNLM"/>
    </source>
</evidence>
<evidence type="ECO:0000259" key="6">
    <source>
        <dbReference type="PROSITE" id="PS51194"/>
    </source>
</evidence>
<dbReference type="STRING" id="53326.A0A016SSK0"/>
<dbReference type="SMART" id="SM00490">
    <property type="entry name" value="HELICc"/>
    <property type="match status" value="1"/>
</dbReference>
<keyword evidence="4" id="KW-0067">ATP-binding</keyword>
<evidence type="ECO:0000256" key="2">
    <source>
        <dbReference type="ARBA" id="ARBA00022801"/>
    </source>
</evidence>
<dbReference type="Gene3D" id="3.40.50.300">
    <property type="entry name" value="P-loop containing nucleotide triphosphate hydrolases"/>
    <property type="match status" value="2"/>
</dbReference>
<dbReference type="OrthoDB" id="10256233at2759"/>
<keyword evidence="2" id="KW-0378">Hydrolase</keyword>
<evidence type="ECO:0000259" key="5">
    <source>
        <dbReference type="PROSITE" id="PS51192"/>
    </source>
</evidence>
<dbReference type="PROSITE" id="PS51192">
    <property type="entry name" value="HELICASE_ATP_BIND_1"/>
    <property type="match status" value="1"/>
</dbReference>
<organism evidence="7 8">
    <name type="scientific">Ancylostoma ceylanicum</name>
    <dbReference type="NCBI Taxonomy" id="53326"/>
    <lineage>
        <taxon>Eukaryota</taxon>
        <taxon>Metazoa</taxon>
        <taxon>Ecdysozoa</taxon>
        <taxon>Nematoda</taxon>
        <taxon>Chromadorea</taxon>
        <taxon>Rhabditida</taxon>
        <taxon>Rhabditina</taxon>
        <taxon>Rhabditomorpha</taxon>
        <taxon>Strongyloidea</taxon>
        <taxon>Ancylostomatidae</taxon>
        <taxon>Ancylostomatinae</taxon>
        <taxon>Ancylostoma</taxon>
    </lineage>
</organism>
<dbReference type="InterPro" id="IPR027417">
    <property type="entry name" value="P-loop_NTPase"/>
</dbReference>
<proteinExistence type="predicted"/>